<reference evidence="1 2" key="1">
    <citation type="submission" date="2023-10" db="EMBL/GenBank/DDBJ databases">
        <title>Draft genome sequence of Xylaria bambusicola isolate GMP-LS, the root and basal stem rot pathogen of sugarcane in Indonesia.</title>
        <authorList>
            <person name="Selvaraj P."/>
            <person name="Muralishankar V."/>
            <person name="Muruganantham S."/>
            <person name="Sp S."/>
            <person name="Haryani S."/>
            <person name="Lau K.J.X."/>
            <person name="Naqvi N.I."/>
        </authorList>
    </citation>
    <scope>NUCLEOTIDE SEQUENCE [LARGE SCALE GENOMIC DNA]</scope>
    <source>
        <strain evidence="1">GMP-LS</strain>
    </source>
</reference>
<sequence length="60" mass="6465">MPPSSPIYHKPELDGSMAAARYEVGDGDPAQLHGDNHIVHEMYADNDPHSNVAGNHMGRG</sequence>
<organism evidence="1 2">
    <name type="scientific">Xylaria bambusicola</name>
    <dbReference type="NCBI Taxonomy" id="326684"/>
    <lineage>
        <taxon>Eukaryota</taxon>
        <taxon>Fungi</taxon>
        <taxon>Dikarya</taxon>
        <taxon>Ascomycota</taxon>
        <taxon>Pezizomycotina</taxon>
        <taxon>Sordariomycetes</taxon>
        <taxon>Xylariomycetidae</taxon>
        <taxon>Xylariales</taxon>
        <taxon>Xylariaceae</taxon>
        <taxon>Xylaria</taxon>
    </lineage>
</organism>
<gene>
    <name evidence="1" type="ORF">RRF57_001588</name>
</gene>
<comment type="caution">
    <text evidence="1">The sequence shown here is derived from an EMBL/GenBank/DDBJ whole genome shotgun (WGS) entry which is preliminary data.</text>
</comment>
<name>A0AAN7UE15_9PEZI</name>
<evidence type="ECO:0000313" key="2">
    <source>
        <dbReference type="Proteomes" id="UP001305414"/>
    </source>
</evidence>
<evidence type="ECO:0000313" key="1">
    <source>
        <dbReference type="EMBL" id="KAK5625872.1"/>
    </source>
</evidence>
<dbReference type="AlphaFoldDB" id="A0AAN7UE15"/>
<keyword evidence="2" id="KW-1185">Reference proteome</keyword>
<proteinExistence type="predicted"/>
<dbReference type="EMBL" id="JAWHQM010000002">
    <property type="protein sequence ID" value="KAK5625872.1"/>
    <property type="molecule type" value="Genomic_DNA"/>
</dbReference>
<dbReference type="Proteomes" id="UP001305414">
    <property type="component" value="Unassembled WGS sequence"/>
</dbReference>
<protein>
    <submittedName>
        <fullName evidence="1">Uncharacterized protein</fullName>
    </submittedName>
</protein>
<accession>A0AAN7UE15</accession>